<evidence type="ECO:0000313" key="4">
    <source>
        <dbReference type="Proteomes" id="UP000501253"/>
    </source>
</evidence>
<reference evidence="3 4" key="1">
    <citation type="submission" date="2019-08" db="EMBL/GenBank/DDBJ databases">
        <title>Complete genome sequence of Thermosulfurimonas marina SU872T, an anaerobic thermophilic chemolithoautotrophic bacterium isolated from a shallow marine hydrothermal vent.</title>
        <authorList>
            <person name="Allioux M."/>
            <person name="Jebbar M."/>
            <person name="Slobodkina G."/>
            <person name="Slobodkin A."/>
            <person name="Moalic Y."/>
            <person name="Frolova A."/>
            <person name="Shao Z."/>
            <person name="Alain K."/>
        </authorList>
    </citation>
    <scope>NUCLEOTIDE SEQUENCE [LARGE SCALE GENOMIC DNA]</scope>
    <source>
        <strain evidence="3 4">SU872</strain>
    </source>
</reference>
<dbReference type="InterPro" id="IPR029063">
    <property type="entry name" value="SAM-dependent_MTases_sf"/>
</dbReference>
<protein>
    <submittedName>
        <fullName evidence="3">16S rRNA (Guanine(966)-N(2))-methyltransferase RsmD</fullName>
        <ecNumber evidence="3">2.1.1.171</ecNumber>
    </submittedName>
</protein>
<dbReference type="CDD" id="cd02440">
    <property type="entry name" value="AdoMet_MTases"/>
    <property type="match status" value="1"/>
</dbReference>
<name>A0A6H1WS25_9BACT</name>
<keyword evidence="2 3" id="KW-0808">Transferase</keyword>
<dbReference type="NCBIfam" id="TIGR00095">
    <property type="entry name" value="16S rRNA (guanine(966)-N(2))-methyltransferase RsmD"/>
    <property type="match status" value="1"/>
</dbReference>
<dbReference type="PIRSF" id="PIRSF004553">
    <property type="entry name" value="CHP00095"/>
    <property type="match status" value="1"/>
</dbReference>
<dbReference type="GO" id="GO:0052913">
    <property type="term" value="F:16S rRNA (guanine(966)-N(2))-methyltransferase activity"/>
    <property type="evidence" value="ECO:0007669"/>
    <property type="project" value="UniProtKB-EC"/>
</dbReference>
<evidence type="ECO:0000256" key="2">
    <source>
        <dbReference type="ARBA" id="ARBA00022679"/>
    </source>
</evidence>
<dbReference type="Pfam" id="PF03602">
    <property type="entry name" value="Cons_hypoth95"/>
    <property type="match status" value="1"/>
</dbReference>
<evidence type="ECO:0000256" key="1">
    <source>
        <dbReference type="ARBA" id="ARBA00022603"/>
    </source>
</evidence>
<keyword evidence="4" id="KW-1185">Reference proteome</keyword>
<dbReference type="KEGG" id="tmai:FVE67_03790"/>
<dbReference type="InterPro" id="IPR004398">
    <property type="entry name" value="RNA_MeTrfase_RsmD"/>
</dbReference>
<proteinExistence type="predicted"/>
<dbReference type="EC" id="2.1.1.171" evidence="3"/>
<organism evidence="3 4">
    <name type="scientific">Thermosulfurimonas marina</name>
    <dbReference type="NCBI Taxonomy" id="2047767"/>
    <lineage>
        <taxon>Bacteria</taxon>
        <taxon>Pseudomonadati</taxon>
        <taxon>Thermodesulfobacteriota</taxon>
        <taxon>Thermodesulfobacteria</taxon>
        <taxon>Thermodesulfobacteriales</taxon>
        <taxon>Thermodesulfobacteriaceae</taxon>
        <taxon>Thermosulfurimonas</taxon>
    </lineage>
</organism>
<evidence type="ECO:0000313" key="3">
    <source>
        <dbReference type="EMBL" id="QJA05970.1"/>
    </source>
</evidence>
<dbReference type="Proteomes" id="UP000501253">
    <property type="component" value="Chromosome"/>
</dbReference>
<keyword evidence="1 3" id="KW-0489">Methyltransferase</keyword>
<dbReference type="PANTHER" id="PTHR43542:SF1">
    <property type="entry name" value="METHYLTRANSFERASE"/>
    <property type="match status" value="1"/>
</dbReference>
<accession>A0A6H1WS25</accession>
<sequence>MRITGGIFRGRRLATPRGVGTRPMTERVRKALFDILGGLSGARILDLFSGSGALGLEALSRGAASVVFVEASAEALSVIRKNVQALGLEDRVQLVRGSLPQALKRIPPGPYQLVFITPPYGKGLGERTLAALPPEILAPEAIIVLEERRNSRIDPGKTPFEVQEIRKYGDTSLYFLKVREESREWPRSPR</sequence>
<dbReference type="AlphaFoldDB" id="A0A6H1WS25"/>
<dbReference type="PANTHER" id="PTHR43542">
    <property type="entry name" value="METHYLTRANSFERASE"/>
    <property type="match status" value="1"/>
</dbReference>
<dbReference type="Gene3D" id="3.40.50.150">
    <property type="entry name" value="Vaccinia Virus protein VP39"/>
    <property type="match status" value="1"/>
</dbReference>
<gene>
    <name evidence="3" type="primary">rsmD</name>
    <name evidence="3" type="ORF">FVE67_03790</name>
</gene>
<dbReference type="RefSeq" id="WP_168719324.1">
    <property type="nucleotide sequence ID" value="NZ_CP042909.1"/>
</dbReference>
<dbReference type="EMBL" id="CP042909">
    <property type="protein sequence ID" value="QJA05970.1"/>
    <property type="molecule type" value="Genomic_DNA"/>
</dbReference>
<dbReference type="SUPFAM" id="SSF53335">
    <property type="entry name" value="S-adenosyl-L-methionine-dependent methyltransferases"/>
    <property type="match status" value="1"/>
</dbReference>